<evidence type="ECO:0000313" key="2">
    <source>
        <dbReference type="EMBL" id="MBX48120.1"/>
    </source>
</evidence>
<dbReference type="EMBL" id="GGEC01067636">
    <property type="protein sequence ID" value="MBX48120.1"/>
    <property type="molecule type" value="Transcribed_RNA"/>
</dbReference>
<feature type="region of interest" description="Disordered" evidence="1">
    <location>
        <begin position="99"/>
        <end position="127"/>
    </location>
</feature>
<reference evidence="2" key="1">
    <citation type="submission" date="2018-02" db="EMBL/GenBank/DDBJ databases">
        <title>Rhizophora mucronata_Transcriptome.</title>
        <authorList>
            <person name="Meera S.P."/>
            <person name="Sreeshan A."/>
            <person name="Augustine A."/>
        </authorList>
    </citation>
    <scope>NUCLEOTIDE SEQUENCE</scope>
    <source>
        <tissue evidence="2">Leaf</tissue>
    </source>
</reference>
<organism evidence="2">
    <name type="scientific">Rhizophora mucronata</name>
    <name type="common">Asiatic mangrove</name>
    <dbReference type="NCBI Taxonomy" id="61149"/>
    <lineage>
        <taxon>Eukaryota</taxon>
        <taxon>Viridiplantae</taxon>
        <taxon>Streptophyta</taxon>
        <taxon>Embryophyta</taxon>
        <taxon>Tracheophyta</taxon>
        <taxon>Spermatophyta</taxon>
        <taxon>Magnoliopsida</taxon>
        <taxon>eudicotyledons</taxon>
        <taxon>Gunneridae</taxon>
        <taxon>Pentapetalae</taxon>
        <taxon>rosids</taxon>
        <taxon>fabids</taxon>
        <taxon>Malpighiales</taxon>
        <taxon>Rhizophoraceae</taxon>
        <taxon>Rhizophora</taxon>
    </lineage>
</organism>
<feature type="compositionally biased region" description="Low complexity" evidence="1">
    <location>
        <begin position="100"/>
        <end position="114"/>
    </location>
</feature>
<name>A0A2P2P049_RHIMU</name>
<sequence length="261" mass="28761">MRPPSLHSSFFSSLKQVEKRLKLENPTQPTSNGCTTSSIPRPARPPQQLTIMETNCTSTESLSTPLYFHFDQEPKDNDNDIRCSAPLQESSSELPLAFLSSSPQFSSPQQNPSQERPQIEPRDVTEEKSCDLDEIQLLMQLLGLSGFGGRDQGKGEDQKEGVCGDGNGNGNGGECCGFEGGFYEKIVGVKGPKCGKEVERLDGWIRYLLGKEAGDGLEEKRMEPFRLALLLLGKAALKLDEGLEFPSTIDEFLKFDPPSRD</sequence>
<feature type="compositionally biased region" description="Basic and acidic residues" evidence="1">
    <location>
        <begin position="117"/>
        <end position="127"/>
    </location>
</feature>
<feature type="region of interest" description="Disordered" evidence="1">
    <location>
        <begin position="17"/>
        <end position="46"/>
    </location>
</feature>
<dbReference type="AlphaFoldDB" id="A0A2P2P049"/>
<proteinExistence type="predicted"/>
<feature type="compositionally biased region" description="Polar residues" evidence="1">
    <location>
        <begin position="25"/>
        <end position="39"/>
    </location>
</feature>
<accession>A0A2P2P049</accession>
<evidence type="ECO:0000256" key="1">
    <source>
        <dbReference type="SAM" id="MobiDB-lite"/>
    </source>
</evidence>
<protein>
    <submittedName>
        <fullName evidence="2">Uncharacterized protein MANES_17G067400</fullName>
    </submittedName>
</protein>